<keyword evidence="1" id="KW-0808">Transferase</keyword>
<dbReference type="AlphaFoldDB" id="A0AAV9CWC8"/>
<dbReference type="InterPro" id="IPR043519">
    <property type="entry name" value="NT_sf"/>
</dbReference>
<reference evidence="5" key="2">
    <citation type="submission" date="2023-06" db="EMBL/GenBank/DDBJ databases">
        <authorList>
            <person name="Ma L."/>
            <person name="Liu K.-W."/>
            <person name="Li Z."/>
            <person name="Hsiao Y.-Y."/>
            <person name="Qi Y."/>
            <person name="Fu T."/>
            <person name="Tang G."/>
            <person name="Zhang D."/>
            <person name="Sun W.-H."/>
            <person name="Liu D.-K."/>
            <person name="Li Y."/>
            <person name="Chen G.-Z."/>
            <person name="Liu X.-D."/>
            <person name="Liao X.-Y."/>
            <person name="Jiang Y.-T."/>
            <person name="Yu X."/>
            <person name="Hao Y."/>
            <person name="Huang J."/>
            <person name="Zhao X.-W."/>
            <person name="Ke S."/>
            <person name="Chen Y.-Y."/>
            <person name="Wu W.-L."/>
            <person name="Hsu J.-L."/>
            <person name="Lin Y.-F."/>
            <person name="Huang M.-D."/>
            <person name="Li C.-Y."/>
            <person name="Huang L."/>
            <person name="Wang Z.-W."/>
            <person name="Zhao X."/>
            <person name="Zhong W.-Y."/>
            <person name="Peng D.-H."/>
            <person name="Ahmad S."/>
            <person name="Lan S."/>
            <person name="Zhang J.-S."/>
            <person name="Tsai W.-C."/>
            <person name="Van De Peer Y."/>
            <person name="Liu Z.-J."/>
        </authorList>
    </citation>
    <scope>NUCLEOTIDE SEQUENCE</scope>
    <source>
        <strain evidence="5">CP</strain>
        <tissue evidence="5">Leaves</tissue>
    </source>
</reference>
<dbReference type="Gene3D" id="3.30.210.10">
    <property type="entry name" value="DNA polymerase, thumb domain"/>
    <property type="match status" value="1"/>
</dbReference>
<evidence type="ECO:0000256" key="2">
    <source>
        <dbReference type="ARBA" id="ARBA00022695"/>
    </source>
</evidence>
<evidence type="ECO:0000313" key="5">
    <source>
        <dbReference type="EMBL" id="KAK1293135.1"/>
    </source>
</evidence>
<keyword evidence="6" id="KW-1185">Reference proteome</keyword>
<protein>
    <recommendedName>
        <fullName evidence="3">DNA polymerase beta thumb domain-containing protein</fullName>
    </recommendedName>
</protein>
<dbReference type="GO" id="GO:0016779">
    <property type="term" value="F:nucleotidyltransferase activity"/>
    <property type="evidence" value="ECO:0007669"/>
    <property type="project" value="UniProtKB-KW"/>
</dbReference>
<evidence type="ECO:0000313" key="6">
    <source>
        <dbReference type="Proteomes" id="UP001180020"/>
    </source>
</evidence>
<sequence>MHQEKGSKSSISLICKTEREVFDELGFPWLEPHERDLDEDASSEIMFLPIHARLVEFTRK</sequence>
<feature type="domain" description="DNA polymerase beta thumb" evidence="3">
    <location>
        <begin position="12"/>
        <end position="36"/>
    </location>
</feature>
<dbReference type="InterPro" id="IPR029398">
    <property type="entry name" value="PolB_thumb"/>
</dbReference>
<name>A0AAV9CWC8_ACOCL</name>
<dbReference type="Pfam" id="PF14791">
    <property type="entry name" value="DNA_pol_B_thumb"/>
    <property type="match status" value="1"/>
</dbReference>
<reference evidence="5" key="1">
    <citation type="journal article" date="2023" name="Nat. Commun.">
        <title>Diploid and tetraploid genomes of Acorus and the evolution of monocots.</title>
        <authorList>
            <person name="Ma L."/>
            <person name="Liu K.W."/>
            <person name="Li Z."/>
            <person name="Hsiao Y.Y."/>
            <person name="Qi Y."/>
            <person name="Fu T."/>
            <person name="Tang G.D."/>
            <person name="Zhang D."/>
            <person name="Sun W.H."/>
            <person name="Liu D.K."/>
            <person name="Li Y."/>
            <person name="Chen G.Z."/>
            <person name="Liu X.D."/>
            <person name="Liao X.Y."/>
            <person name="Jiang Y.T."/>
            <person name="Yu X."/>
            <person name="Hao Y."/>
            <person name="Huang J."/>
            <person name="Zhao X.W."/>
            <person name="Ke S."/>
            <person name="Chen Y.Y."/>
            <person name="Wu W.L."/>
            <person name="Hsu J.L."/>
            <person name="Lin Y.F."/>
            <person name="Huang M.D."/>
            <person name="Li C.Y."/>
            <person name="Huang L."/>
            <person name="Wang Z.W."/>
            <person name="Zhao X."/>
            <person name="Zhong W.Y."/>
            <person name="Peng D.H."/>
            <person name="Ahmad S."/>
            <person name="Lan S."/>
            <person name="Zhang J.S."/>
            <person name="Tsai W.C."/>
            <person name="Van de Peer Y."/>
            <person name="Liu Z.J."/>
        </authorList>
    </citation>
    <scope>NUCLEOTIDE SEQUENCE</scope>
    <source>
        <strain evidence="5">CP</strain>
    </source>
</reference>
<dbReference type="EMBL" id="JAUJYO010000017">
    <property type="protein sequence ID" value="KAK1293135.1"/>
    <property type="molecule type" value="Genomic_DNA"/>
</dbReference>
<dbReference type="EMBL" id="JAUJYO010000017">
    <property type="protein sequence ID" value="KAK1293132.1"/>
    <property type="molecule type" value="Genomic_DNA"/>
</dbReference>
<dbReference type="SUPFAM" id="SSF81301">
    <property type="entry name" value="Nucleotidyltransferase"/>
    <property type="match status" value="1"/>
</dbReference>
<comment type="caution">
    <text evidence="5">The sequence shown here is derived from an EMBL/GenBank/DDBJ whole genome shotgun (WGS) entry which is preliminary data.</text>
</comment>
<dbReference type="Proteomes" id="UP001180020">
    <property type="component" value="Unassembled WGS sequence"/>
</dbReference>
<keyword evidence="2" id="KW-0548">Nucleotidyltransferase</keyword>
<accession>A0AAV9CWC8</accession>
<proteinExistence type="predicted"/>
<evidence type="ECO:0000313" key="4">
    <source>
        <dbReference type="EMBL" id="KAK1293132.1"/>
    </source>
</evidence>
<evidence type="ECO:0000256" key="1">
    <source>
        <dbReference type="ARBA" id="ARBA00022679"/>
    </source>
</evidence>
<organism evidence="5 6">
    <name type="scientific">Acorus calamus</name>
    <name type="common">Sweet flag</name>
    <dbReference type="NCBI Taxonomy" id="4465"/>
    <lineage>
        <taxon>Eukaryota</taxon>
        <taxon>Viridiplantae</taxon>
        <taxon>Streptophyta</taxon>
        <taxon>Embryophyta</taxon>
        <taxon>Tracheophyta</taxon>
        <taxon>Spermatophyta</taxon>
        <taxon>Magnoliopsida</taxon>
        <taxon>Liliopsida</taxon>
        <taxon>Acoraceae</taxon>
        <taxon>Acorus</taxon>
    </lineage>
</organism>
<evidence type="ECO:0000259" key="3">
    <source>
        <dbReference type="Pfam" id="PF14791"/>
    </source>
</evidence>
<dbReference type="InterPro" id="IPR037160">
    <property type="entry name" value="DNA_Pol_thumb_sf"/>
</dbReference>
<gene>
    <name evidence="4" type="ORF">QJS10_CPB17g00582</name>
    <name evidence="5" type="ORF">QJS10_CPB17g00587</name>
</gene>